<dbReference type="RefSeq" id="WP_368005133.1">
    <property type="nucleotide sequence ID" value="NZ_JAMXFF010000003.1"/>
</dbReference>
<dbReference type="InterPro" id="IPR050792">
    <property type="entry name" value="ADP-ribosylglycohydrolase"/>
</dbReference>
<protein>
    <submittedName>
        <fullName evidence="1">ADP-ribosylglycohydrolase family protein</fullName>
    </submittedName>
</protein>
<dbReference type="EMBL" id="JAMXFF010000003">
    <property type="protein sequence ID" value="MCT7965442.1"/>
    <property type="molecule type" value="Genomic_DNA"/>
</dbReference>
<evidence type="ECO:0000313" key="2">
    <source>
        <dbReference type="Proteomes" id="UP001525890"/>
    </source>
</evidence>
<sequence>MLLELAIGDAYGAGFEYADEMIPENTLTHYVQHPRHQIRPGCYTDDTQMSLAIAETLVSEEPWTTLAVANRFVTAFKRDPREGYAHKFYDFLLQIEDGPDFLAKINVRSDKSGAAMRAAPIGVLATPEAVMEATTLQAAITHNTPDGINAACAAALMAHYFIYNLGSKLNLGEFIETYIPGYQWSQPWEGPVKTTGWICVKAALTAIARNHSLSGLLQDCIAFTGDVDTVAAIALAAASCSPEITQDLPQTLIDTLENQTYGKDYIIELDQKLMSLKATQHPS</sequence>
<dbReference type="Gene3D" id="1.10.4080.10">
    <property type="entry name" value="ADP-ribosylation/Crystallin J1"/>
    <property type="match status" value="1"/>
</dbReference>
<accession>A0ABT2ML28</accession>
<reference evidence="1 2" key="1">
    <citation type="journal article" date="2022" name="Front. Microbiol.">
        <title>High genomic differentiation and limited gene flow indicate recent cryptic speciation within the genus Laspinema (cyanobacteria).</title>
        <authorList>
            <person name="Stanojkovic A."/>
            <person name="Skoupy S."/>
            <person name="Skaloud P."/>
            <person name="Dvorak P."/>
        </authorList>
    </citation>
    <scope>NUCLEOTIDE SEQUENCE [LARGE SCALE GENOMIC DNA]</scope>
    <source>
        <strain evidence="1 2">D2a</strain>
    </source>
</reference>
<dbReference type="PANTHER" id="PTHR16222">
    <property type="entry name" value="ADP-RIBOSYLGLYCOHYDROLASE"/>
    <property type="match status" value="1"/>
</dbReference>
<dbReference type="SUPFAM" id="SSF101478">
    <property type="entry name" value="ADP-ribosylglycohydrolase"/>
    <property type="match status" value="1"/>
</dbReference>
<dbReference type="PANTHER" id="PTHR16222:SF12">
    <property type="entry name" value="ADP-RIBOSYLGLYCOHYDROLASE-RELATED"/>
    <property type="match status" value="1"/>
</dbReference>
<dbReference type="Proteomes" id="UP001525890">
    <property type="component" value="Unassembled WGS sequence"/>
</dbReference>
<proteinExistence type="predicted"/>
<evidence type="ECO:0000313" key="1">
    <source>
        <dbReference type="EMBL" id="MCT7965442.1"/>
    </source>
</evidence>
<gene>
    <name evidence="1" type="ORF">NG799_03735</name>
</gene>
<dbReference type="InterPro" id="IPR036705">
    <property type="entry name" value="Ribosyl_crysJ1_sf"/>
</dbReference>
<name>A0ABT2ML28_9CYAN</name>
<keyword evidence="2" id="KW-1185">Reference proteome</keyword>
<dbReference type="InterPro" id="IPR005502">
    <property type="entry name" value="Ribosyl_crysJ1"/>
</dbReference>
<comment type="caution">
    <text evidence="1">The sequence shown here is derived from an EMBL/GenBank/DDBJ whole genome shotgun (WGS) entry which is preliminary data.</text>
</comment>
<organism evidence="1 2">
    <name type="scientific">Laspinema palackyanum D2a</name>
    <dbReference type="NCBI Taxonomy" id="2953684"/>
    <lineage>
        <taxon>Bacteria</taxon>
        <taxon>Bacillati</taxon>
        <taxon>Cyanobacteriota</taxon>
        <taxon>Cyanophyceae</taxon>
        <taxon>Oscillatoriophycideae</taxon>
        <taxon>Oscillatoriales</taxon>
        <taxon>Laspinemataceae</taxon>
        <taxon>Laspinema</taxon>
        <taxon>Laspinema palackyanum</taxon>
    </lineage>
</organism>
<dbReference type="Pfam" id="PF03747">
    <property type="entry name" value="ADP_ribosyl_GH"/>
    <property type="match status" value="1"/>
</dbReference>